<dbReference type="InterPro" id="IPR015590">
    <property type="entry name" value="Aldehyde_DH_dom"/>
</dbReference>
<feature type="domain" description="AMP-binding enzyme C-terminal" evidence="7">
    <location>
        <begin position="935"/>
        <end position="1009"/>
    </location>
</feature>
<dbReference type="Pfam" id="PF13193">
    <property type="entry name" value="AMP-binding_C"/>
    <property type="match status" value="1"/>
</dbReference>
<comment type="similarity">
    <text evidence="3">Belongs to the aldehyde dehydrogenase family.</text>
</comment>
<dbReference type="SUPFAM" id="SSF53720">
    <property type="entry name" value="ALDH-like"/>
    <property type="match status" value="1"/>
</dbReference>
<dbReference type="InterPro" id="IPR025110">
    <property type="entry name" value="AMP-bd_C"/>
</dbReference>
<dbReference type="InterPro" id="IPR020845">
    <property type="entry name" value="AMP-binding_CS"/>
</dbReference>
<dbReference type="Gene3D" id="3.40.309.10">
    <property type="entry name" value="Aldehyde Dehydrogenase, Chain A, domain 2"/>
    <property type="match status" value="1"/>
</dbReference>
<dbReference type="CDD" id="cd07133">
    <property type="entry name" value="ALDH_CALDH_CalB"/>
    <property type="match status" value="1"/>
</dbReference>
<dbReference type="NCBIfam" id="NF004837">
    <property type="entry name" value="PRK06187.1"/>
    <property type="match status" value="1"/>
</dbReference>
<dbReference type="InterPro" id="IPR016163">
    <property type="entry name" value="Ald_DH_C"/>
</dbReference>
<feature type="active site" evidence="2">
    <location>
        <position position="219"/>
    </location>
</feature>
<dbReference type="Pfam" id="PF00171">
    <property type="entry name" value="Aldedh"/>
    <property type="match status" value="1"/>
</dbReference>
<dbReference type="SUPFAM" id="SSF56801">
    <property type="entry name" value="Acetyl-CoA synthetase-like"/>
    <property type="match status" value="1"/>
</dbReference>
<evidence type="ECO:0000256" key="1">
    <source>
        <dbReference type="ARBA" id="ARBA00023002"/>
    </source>
</evidence>
<dbReference type="Gene3D" id="3.40.605.10">
    <property type="entry name" value="Aldehyde Dehydrogenase, Chain A, domain 1"/>
    <property type="match status" value="1"/>
</dbReference>
<dbReference type="Proteomes" id="UP000254512">
    <property type="component" value="Unassembled WGS sequence"/>
</dbReference>
<dbReference type="STRING" id="673.AL542_16395"/>
<dbReference type="InterPro" id="IPR045851">
    <property type="entry name" value="AMP-bd_C_sf"/>
</dbReference>
<dbReference type="Pfam" id="PF00501">
    <property type="entry name" value="AMP-binding"/>
    <property type="match status" value="1"/>
</dbReference>
<dbReference type="Gene3D" id="3.40.50.12780">
    <property type="entry name" value="N-terminal domain of ligase-like"/>
    <property type="match status" value="1"/>
</dbReference>
<dbReference type="InterPro" id="IPR050237">
    <property type="entry name" value="ATP-dep_AMP-bd_enzyme"/>
</dbReference>
<proteinExistence type="inferred from homology"/>
<organism evidence="8 9">
    <name type="scientific">Grimontia hollisae</name>
    <name type="common">Vibrio hollisae</name>
    <dbReference type="NCBI Taxonomy" id="673"/>
    <lineage>
        <taxon>Bacteria</taxon>
        <taxon>Pseudomonadati</taxon>
        <taxon>Pseudomonadota</taxon>
        <taxon>Gammaproteobacteria</taxon>
        <taxon>Vibrionales</taxon>
        <taxon>Vibrionaceae</taxon>
        <taxon>Grimontia</taxon>
    </lineage>
</organism>
<dbReference type="PROSITE" id="PS00455">
    <property type="entry name" value="AMP_BINDING"/>
    <property type="match status" value="1"/>
</dbReference>
<evidence type="ECO:0000259" key="5">
    <source>
        <dbReference type="Pfam" id="PF00171"/>
    </source>
</evidence>
<dbReference type="CDD" id="cd05936">
    <property type="entry name" value="FC-FACS_FadD_like"/>
    <property type="match status" value="1"/>
</dbReference>
<evidence type="ECO:0000256" key="2">
    <source>
        <dbReference type="PROSITE-ProRule" id="PRU10007"/>
    </source>
</evidence>
<gene>
    <name evidence="8" type="primary">calB_1</name>
    <name evidence="8" type="ORF">NCTC11645_01976</name>
</gene>
<name>A0A377HNA4_GRIHO</name>
<dbReference type="GO" id="GO:0016878">
    <property type="term" value="F:acid-thiol ligase activity"/>
    <property type="evidence" value="ECO:0007669"/>
    <property type="project" value="UniProtKB-ARBA"/>
</dbReference>
<dbReference type="InterPro" id="IPR042099">
    <property type="entry name" value="ANL_N_sf"/>
</dbReference>
<dbReference type="InterPro" id="IPR016161">
    <property type="entry name" value="Ald_DH/histidinol_DH"/>
</dbReference>
<dbReference type="GO" id="GO:0050269">
    <property type="term" value="F:coniferyl-aldehyde dehydrogenase [NAD(P)+] activity"/>
    <property type="evidence" value="ECO:0007669"/>
    <property type="project" value="UniProtKB-EC"/>
</dbReference>
<dbReference type="AlphaFoldDB" id="A0A377HNA4"/>
<dbReference type="InterPro" id="IPR000873">
    <property type="entry name" value="AMP-dep_synth/lig_dom"/>
</dbReference>
<dbReference type="Gene3D" id="3.30.300.30">
    <property type="match status" value="1"/>
</dbReference>
<protein>
    <submittedName>
        <fullName evidence="8">Coniferyl aldehyde dehydrogenase</fullName>
        <ecNumber evidence="8">1.2.1.68</ecNumber>
    </submittedName>
</protein>
<dbReference type="PANTHER" id="PTHR43767">
    <property type="entry name" value="LONG-CHAIN-FATTY-ACID--COA LIGASE"/>
    <property type="match status" value="1"/>
</dbReference>
<evidence type="ECO:0000313" key="9">
    <source>
        <dbReference type="Proteomes" id="UP000254512"/>
    </source>
</evidence>
<dbReference type="PANTHER" id="PTHR43767:SF1">
    <property type="entry name" value="NONRIBOSOMAL PEPTIDE SYNTHASE PES1 (EUROFUNG)-RELATED"/>
    <property type="match status" value="1"/>
</dbReference>
<keyword evidence="1 3" id="KW-0560">Oxidoreductase</keyword>
<sequence>MENKASQYSDPIALQFGRLREGYNHCPCPTLAERKQHLSALKKQLQRYQDVISIAANKDFGCRAAAESKLIDVLGPVLEINHLLHRLKKWMKPSRRSTELLFAGNRAKVVYQPKGVVGIICPWNFPLYLSLGPLVAALGAGNRAMIKMPPNCPEVTRVLQRMISEIFATNHVTVIAGDHPNAMQISSLPFDHLIFTGSPQSGRQIMANAAENLVPVTLELGGKSPAFVAPDADINDAAKRIAHGKAFNAGQVCLSPDYALVPEKKVSEFISLVKKHYLAMHPQTEGGADCTALIDENANRRFLSALDDAKKKGAVITACGELGAGRQHPLHIVSAVSDDMTLMQTELFSPILPVLGYCSIEQALDEINARPRPLAIYLFSHDKALQQKVLVTTHSGGVTINDWGWHAFNHDLPFGGIGNSGMGSYHGIEGFRTLSHAKAVFQRNRFYPIGLFYPPYGTQIQKAVMRFFLRQPDTNLDVSNTEERSDAMNTKNFEHAESNLVDALTRFAQQTPDKTAVVCGGKQLTYKDLDLHSNKVANVLREEGIKAGDNVALSCPNVPYFPIIYYGILKAGGVVVPLNVLLKESEIAYHLQDSEAKAYFCFEGTEQLPMGQSGVSAFTNVETCRKMWVMPAGDELGLDVSGFQRQTEIVDFSSILLNGSDEPVANNIEEQDTAVILYTSGTTGRPKGAQLTHRNMHSNARVAVGLSWLTADDTSLVTLPLFHSFGQTAQMNACILVGASMVLVPRFEPGAVLQLMKDHRVSVFAGVPTMYIGILNYLRDNDVSLDGIKGVLKMAMSGGSSLPVAILTQFDETFNVPLLEGYGLSETSPIASFNHVDSDRLPGSVGQPVTGVEMKVVDVERNTVAVGELGEIAIRGPNVMRGYYNRPEATDEVLDIDGWFFSGDIGRRDERNNYFIVDRKKELIIRGGMNVYPREIEEVLIRHEKVAMVAVLGVADDTYGEEVKAYVVAHDGFDDADALIAYCKSQLADYKYPRHIEFRAQLPMTATGKLLKRELKAEVEKSSQ</sequence>
<feature type="domain" description="Aldehyde dehydrogenase" evidence="5">
    <location>
        <begin position="31"/>
        <end position="440"/>
    </location>
</feature>
<evidence type="ECO:0000256" key="4">
    <source>
        <dbReference type="SAM" id="Coils"/>
    </source>
</evidence>
<reference evidence="8 9" key="1">
    <citation type="submission" date="2018-06" db="EMBL/GenBank/DDBJ databases">
        <authorList>
            <consortium name="Pathogen Informatics"/>
            <person name="Doyle S."/>
        </authorList>
    </citation>
    <scope>NUCLEOTIDE SEQUENCE [LARGE SCALE GENOMIC DNA]</scope>
    <source>
        <strain evidence="8 9">NCTC11645</strain>
    </source>
</reference>
<accession>A0A377HNA4</accession>
<evidence type="ECO:0000256" key="3">
    <source>
        <dbReference type="RuleBase" id="RU003345"/>
    </source>
</evidence>
<dbReference type="EC" id="1.2.1.68" evidence="8"/>
<evidence type="ECO:0000313" key="8">
    <source>
        <dbReference type="EMBL" id="STO57584.1"/>
    </source>
</evidence>
<feature type="domain" description="AMP-dependent synthetase/ligase" evidence="6">
    <location>
        <begin position="505"/>
        <end position="884"/>
    </location>
</feature>
<dbReference type="InterPro" id="IPR029510">
    <property type="entry name" value="Ald_DH_CS_GLU"/>
</dbReference>
<evidence type="ECO:0000259" key="7">
    <source>
        <dbReference type="Pfam" id="PF13193"/>
    </source>
</evidence>
<feature type="coiled-coil region" evidence="4">
    <location>
        <begin position="31"/>
        <end position="58"/>
    </location>
</feature>
<dbReference type="PROSITE" id="PS00687">
    <property type="entry name" value="ALDEHYDE_DEHYDR_GLU"/>
    <property type="match status" value="1"/>
</dbReference>
<dbReference type="InterPro" id="IPR016162">
    <property type="entry name" value="Ald_DH_N"/>
</dbReference>
<keyword evidence="4" id="KW-0175">Coiled coil</keyword>
<dbReference type="EMBL" id="UGHD01000002">
    <property type="protein sequence ID" value="STO57584.1"/>
    <property type="molecule type" value="Genomic_DNA"/>
</dbReference>
<evidence type="ECO:0000259" key="6">
    <source>
        <dbReference type="Pfam" id="PF00501"/>
    </source>
</evidence>